<dbReference type="AlphaFoldDB" id="A0A0C2IF93"/>
<gene>
    <name evidence="13" type="ORF">UCMB321_2708</name>
</gene>
<dbReference type="InterPro" id="IPR058624">
    <property type="entry name" value="MdtA-like_HH"/>
</dbReference>
<accession>A0A0C2IF93</accession>
<dbReference type="Gene3D" id="2.40.30.170">
    <property type="match status" value="1"/>
</dbReference>
<feature type="domain" description="Multidrug resistance protein MdtA-like C-terminal permuted SH3" evidence="12">
    <location>
        <begin position="310"/>
        <end position="368"/>
    </location>
</feature>
<dbReference type="Pfam" id="PF25876">
    <property type="entry name" value="HH_MFP_RND"/>
    <property type="match status" value="1"/>
</dbReference>
<dbReference type="InterPro" id="IPR006143">
    <property type="entry name" value="RND_pump_MFP"/>
</dbReference>
<dbReference type="SUPFAM" id="SSF111369">
    <property type="entry name" value="HlyD-like secretion proteins"/>
    <property type="match status" value="1"/>
</dbReference>
<keyword evidence="14" id="KW-1185">Reference proteome</keyword>
<evidence type="ECO:0000259" key="9">
    <source>
        <dbReference type="Pfam" id="PF25876"/>
    </source>
</evidence>
<name>A0A0C2IF93_9PSED</name>
<dbReference type="Gene3D" id="1.10.287.470">
    <property type="entry name" value="Helix hairpin bin"/>
    <property type="match status" value="1"/>
</dbReference>
<keyword evidence="5" id="KW-1003">Cell membrane</keyword>
<proteinExistence type="inferred from homology"/>
<feature type="domain" description="Multidrug resistance protein MdtA-like beta-barrel" evidence="11">
    <location>
        <begin position="223"/>
        <end position="305"/>
    </location>
</feature>
<feature type="domain" description="Multidrug resistance protein MdtA-like alpha-helical hairpin" evidence="9">
    <location>
        <begin position="117"/>
        <end position="186"/>
    </location>
</feature>
<dbReference type="PATRIC" id="fig|226910.6.peg.2698"/>
<dbReference type="STRING" id="226910.UCMB321_2708"/>
<evidence type="ECO:0000313" key="13">
    <source>
        <dbReference type="EMBL" id="KIH83582.1"/>
    </source>
</evidence>
<dbReference type="InterPro" id="IPR058626">
    <property type="entry name" value="MdtA-like_b-barrel"/>
</dbReference>
<evidence type="ECO:0000256" key="5">
    <source>
        <dbReference type="ARBA" id="ARBA00022475"/>
    </source>
</evidence>
<dbReference type="Pfam" id="PF25944">
    <property type="entry name" value="Beta-barrel_RND"/>
    <property type="match status" value="1"/>
</dbReference>
<keyword evidence="7" id="KW-0175">Coiled coil</keyword>
<dbReference type="Gene3D" id="2.40.50.100">
    <property type="match status" value="1"/>
</dbReference>
<dbReference type="FunFam" id="2.40.420.20:FF:000001">
    <property type="entry name" value="Efflux RND transporter periplasmic adaptor subunit"/>
    <property type="match status" value="1"/>
</dbReference>
<dbReference type="NCBIfam" id="TIGR01730">
    <property type="entry name" value="RND_mfp"/>
    <property type="match status" value="1"/>
</dbReference>
<protein>
    <submittedName>
        <fullName evidence="13">Putative Co/Zn/Cd efflux system membrane fusion protein</fullName>
    </submittedName>
</protein>
<evidence type="ECO:0000256" key="1">
    <source>
        <dbReference type="ARBA" id="ARBA00004533"/>
    </source>
</evidence>
<sequence>MKHLPQALSQHRRLRLGLLVVAMLGASLLIKAQWIDRAQAAPAAPADSAIPVVMQAAGQKDLPIWIDAIGNVQPLNTVNVRVRVDGELQKVLFSEGQMVSAGSQLAQIDPRVYQAQVAQAQALVSKDQAQLANLRVNLDRATKLAAAKAGPTQDVDTYRAQLAAQQATVQADQAALDNARLQLAFTRIDAPFTGRTGQRLLDVGSIVHGADATGLVTLTQMDPISVAFSVSQDDLARILKENAVAPLQVFAMSRDGHQQLASGYLSFIDSQVIAASGQIQLKAQFHNAGQQLWPGQLVGARLLVNTQKAATVVPANAVQQGQKGDFVYVVNADQRVEPRQVTAATVVDGQQWIKDGLAPGEMVVVQGQSRIAPGLKVKPVGLDSAPAAPELASTAGAGGKP</sequence>
<dbReference type="GO" id="GO:0015562">
    <property type="term" value="F:efflux transmembrane transporter activity"/>
    <property type="evidence" value="ECO:0007669"/>
    <property type="project" value="TreeGrafter"/>
</dbReference>
<keyword evidence="4" id="KW-0813">Transport</keyword>
<dbReference type="Gene3D" id="2.40.420.20">
    <property type="match status" value="1"/>
</dbReference>
<evidence type="ECO:0000256" key="2">
    <source>
        <dbReference type="ARBA" id="ARBA00004635"/>
    </source>
</evidence>
<dbReference type="Pfam" id="PF25967">
    <property type="entry name" value="RND-MFP_C"/>
    <property type="match status" value="1"/>
</dbReference>
<comment type="caution">
    <text evidence="13">The sequence shown here is derived from an EMBL/GenBank/DDBJ whole genome shotgun (WGS) entry which is preliminary data.</text>
</comment>
<dbReference type="InterPro" id="IPR058627">
    <property type="entry name" value="MdtA-like_C"/>
</dbReference>
<reference evidence="13 14" key="1">
    <citation type="submission" date="2015-01" db="EMBL/GenBank/DDBJ databases">
        <title>Complete genome of Pseudomonas batumici UCM B-321 producer of the batumin antibiotic with strong antistaphilococcal and potential anticancer activity.</title>
        <authorList>
            <person name="Klochko V.V."/>
            <person name="Zelena L.B."/>
            <person name="Elena K.A."/>
            <person name="Reva O.N."/>
        </authorList>
    </citation>
    <scope>NUCLEOTIDE SEQUENCE [LARGE SCALE GENOMIC DNA]</scope>
    <source>
        <strain evidence="13 14">UCM B-321</strain>
    </source>
</reference>
<evidence type="ECO:0000259" key="12">
    <source>
        <dbReference type="Pfam" id="PF25967"/>
    </source>
</evidence>
<dbReference type="OrthoDB" id="9783047at2"/>
<dbReference type="InterPro" id="IPR058625">
    <property type="entry name" value="MdtA-like_BSH"/>
</dbReference>
<dbReference type="RefSeq" id="WP_052451184.1">
    <property type="nucleotide sequence ID" value="NZ_CP144470.1"/>
</dbReference>
<evidence type="ECO:0000256" key="7">
    <source>
        <dbReference type="ARBA" id="ARBA00023054"/>
    </source>
</evidence>
<dbReference type="Pfam" id="PF25917">
    <property type="entry name" value="BSH_RND"/>
    <property type="match status" value="1"/>
</dbReference>
<dbReference type="EMBL" id="JXDG01000035">
    <property type="protein sequence ID" value="KIH83582.1"/>
    <property type="molecule type" value="Genomic_DNA"/>
</dbReference>
<feature type="domain" description="Multidrug resistance protein MdtA-like barrel-sandwich hybrid" evidence="10">
    <location>
        <begin position="76"/>
        <end position="218"/>
    </location>
</feature>
<evidence type="ECO:0000259" key="10">
    <source>
        <dbReference type="Pfam" id="PF25917"/>
    </source>
</evidence>
<evidence type="ECO:0000256" key="4">
    <source>
        <dbReference type="ARBA" id="ARBA00022448"/>
    </source>
</evidence>
<comment type="subcellular location">
    <subcellularLocation>
        <location evidence="1">Cell inner membrane</location>
    </subcellularLocation>
    <subcellularLocation>
        <location evidence="2">Membrane</location>
        <topology evidence="2">Lipid-anchor</topology>
    </subcellularLocation>
</comment>
<dbReference type="GO" id="GO:1990281">
    <property type="term" value="C:efflux pump complex"/>
    <property type="evidence" value="ECO:0007669"/>
    <property type="project" value="TreeGrafter"/>
</dbReference>
<dbReference type="GO" id="GO:0005886">
    <property type="term" value="C:plasma membrane"/>
    <property type="evidence" value="ECO:0007669"/>
    <property type="project" value="UniProtKB-SubCell"/>
</dbReference>
<comment type="similarity">
    <text evidence="3">Belongs to the membrane fusion protein (MFP) (TC 8.A.1) family.</text>
</comment>
<evidence type="ECO:0000256" key="8">
    <source>
        <dbReference type="ARBA" id="ARBA00023136"/>
    </source>
</evidence>
<dbReference type="Proteomes" id="UP000031535">
    <property type="component" value="Unassembled WGS sequence"/>
</dbReference>
<organism evidence="13 14">
    <name type="scientific">Pseudomonas batumici</name>
    <dbReference type="NCBI Taxonomy" id="226910"/>
    <lineage>
        <taxon>Bacteria</taxon>
        <taxon>Pseudomonadati</taxon>
        <taxon>Pseudomonadota</taxon>
        <taxon>Gammaproteobacteria</taxon>
        <taxon>Pseudomonadales</taxon>
        <taxon>Pseudomonadaceae</taxon>
        <taxon>Pseudomonas</taxon>
    </lineage>
</organism>
<keyword evidence="8" id="KW-0472">Membrane</keyword>
<evidence type="ECO:0000313" key="14">
    <source>
        <dbReference type="Proteomes" id="UP000031535"/>
    </source>
</evidence>
<dbReference type="PANTHER" id="PTHR30469">
    <property type="entry name" value="MULTIDRUG RESISTANCE PROTEIN MDTA"/>
    <property type="match status" value="1"/>
</dbReference>
<evidence type="ECO:0000256" key="6">
    <source>
        <dbReference type="ARBA" id="ARBA00022519"/>
    </source>
</evidence>
<evidence type="ECO:0000259" key="11">
    <source>
        <dbReference type="Pfam" id="PF25944"/>
    </source>
</evidence>
<evidence type="ECO:0000256" key="3">
    <source>
        <dbReference type="ARBA" id="ARBA00009477"/>
    </source>
</evidence>
<keyword evidence="6" id="KW-0997">Cell inner membrane</keyword>
<dbReference type="PANTHER" id="PTHR30469:SF12">
    <property type="entry name" value="MULTIDRUG RESISTANCE PROTEIN MDTA"/>
    <property type="match status" value="1"/>
</dbReference>